<feature type="compositionally biased region" description="Polar residues" evidence="1">
    <location>
        <begin position="8"/>
        <end position="22"/>
    </location>
</feature>
<feature type="region of interest" description="Disordered" evidence="1">
    <location>
        <begin position="1"/>
        <end position="125"/>
    </location>
</feature>
<sequence length="125" mass="13363">MPPHSATVRGTLSNPKTQSAIKNNEEPPQIGDPVSLASGKDDSKPHNSTSDSVSPANSYSENKQKGSQKQDLPHSKKVRGTLANEEGKKVDKTMLGDPVSLKTETNERGQDRGALDEQKGGKSKL</sequence>
<evidence type="ECO:0000256" key="1">
    <source>
        <dbReference type="SAM" id="MobiDB-lite"/>
    </source>
</evidence>
<protein>
    <submittedName>
        <fullName evidence="2">Uncharacterized protein</fullName>
    </submittedName>
</protein>
<feature type="compositionally biased region" description="Basic and acidic residues" evidence="1">
    <location>
        <begin position="104"/>
        <end position="125"/>
    </location>
</feature>
<reference evidence="2" key="1">
    <citation type="journal article" date="2020" name="Stud. Mycol.">
        <title>101 Dothideomycetes genomes: a test case for predicting lifestyles and emergence of pathogens.</title>
        <authorList>
            <person name="Haridas S."/>
            <person name="Albert R."/>
            <person name="Binder M."/>
            <person name="Bloem J."/>
            <person name="Labutti K."/>
            <person name="Salamov A."/>
            <person name="Andreopoulos B."/>
            <person name="Baker S."/>
            <person name="Barry K."/>
            <person name="Bills G."/>
            <person name="Bluhm B."/>
            <person name="Cannon C."/>
            <person name="Castanera R."/>
            <person name="Culley D."/>
            <person name="Daum C."/>
            <person name="Ezra D."/>
            <person name="Gonzalez J."/>
            <person name="Henrissat B."/>
            <person name="Kuo A."/>
            <person name="Liang C."/>
            <person name="Lipzen A."/>
            <person name="Lutzoni F."/>
            <person name="Magnuson J."/>
            <person name="Mondo S."/>
            <person name="Nolan M."/>
            <person name="Ohm R."/>
            <person name="Pangilinan J."/>
            <person name="Park H.-J."/>
            <person name="Ramirez L."/>
            <person name="Alfaro M."/>
            <person name="Sun H."/>
            <person name="Tritt A."/>
            <person name="Yoshinaga Y."/>
            <person name="Zwiers L.-H."/>
            <person name="Turgeon B."/>
            <person name="Goodwin S."/>
            <person name="Spatafora J."/>
            <person name="Crous P."/>
            <person name="Grigoriev I."/>
        </authorList>
    </citation>
    <scope>NUCLEOTIDE SEQUENCE</scope>
    <source>
        <strain evidence="2">CBS 122681</strain>
    </source>
</reference>
<feature type="compositionally biased region" description="Polar residues" evidence="1">
    <location>
        <begin position="46"/>
        <end position="70"/>
    </location>
</feature>
<keyword evidence="3" id="KW-1185">Reference proteome</keyword>
<dbReference type="AlphaFoldDB" id="A0A6A6SZ45"/>
<name>A0A6A6SZ45_9PLEO</name>
<organism evidence="2 3">
    <name type="scientific">Lophiostoma macrostomum CBS 122681</name>
    <dbReference type="NCBI Taxonomy" id="1314788"/>
    <lineage>
        <taxon>Eukaryota</taxon>
        <taxon>Fungi</taxon>
        <taxon>Dikarya</taxon>
        <taxon>Ascomycota</taxon>
        <taxon>Pezizomycotina</taxon>
        <taxon>Dothideomycetes</taxon>
        <taxon>Pleosporomycetidae</taxon>
        <taxon>Pleosporales</taxon>
        <taxon>Lophiostomataceae</taxon>
        <taxon>Lophiostoma</taxon>
    </lineage>
</organism>
<dbReference type="Proteomes" id="UP000799324">
    <property type="component" value="Unassembled WGS sequence"/>
</dbReference>
<dbReference type="OrthoDB" id="5234213at2759"/>
<accession>A0A6A6SZ45</accession>
<gene>
    <name evidence="2" type="ORF">K491DRAFT_696415</name>
</gene>
<proteinExistence type="predicted"/>
<dbReference type="EMBL" id="MU004424">
    <property type="protein sequence ID" value="KAF2651504.1"/>
    <property type="molecule type" value="Genomic_DNA"/>
</dbReference>
<evidence type="ECO:0000313" key="2">
    <source>
        <dbReference type="EMBL" id="KAF2651504.1"/>
    </source>
</evidence>
<feature type="compositionally biased region" description="Basic and acidic residues" evidence="1">
    <location>
        <begin position="85"/>
        <end position="94"/>
    </location>
</feature>
<evidence type="ECO:0000313" key="3">
    <source>
        <dbReference type="Proteomes" id="UP000799324"/>
    </source>
</evidence>